<name>A0A8H4ER78_GIGMA</name>
<accession>A0A8H4ER78</accession>
<comment type="caution">
    <text evidence="2">The sequence shown here is derived from an EMBL/GenBank/DDBJ whole genome shotgun (WGS) entry which is preliminary data.</text>
</comment>
<dbReference type="AlphaFoldDB" id="A0A8H4ER78"/>
<protein>
    <submittedName>
        <fullName evidence="2">Protein far1-related sequence 11-like isoform x2</fullName>
    </submittedName>
</protein>
<gene>
    <name evidence="2" type="ORF">F8M41_006947</name>
</gene>
<dbReference type="EMBL" id="WTPW01000170">
    <property type="protein sequence ID" value="KAF0539688.1"/>
    <property type="molecule type" value="Genomic_DNA"/>
</dbReference>
<reference evidence="2 3" key="1">
    <citation type="journal article" date="2019" name="Environ. Microbiol.">
        <title>At the nexus of three kingdoms: the genome of the mycorrhizal fungus Gigaspora margarita provides insights into plant, endobacterial and fungal interactions.</title>
        <authorList>
            <person name="Venice F."/>
            <person name="Ghignone S."/>
            <person name="Salvioli di Fossalunga A."/>
            <person name="Amselem J."/>
            <person name="Novero M."/>
            <person name="Xianan X."/>
            <person name="Sedzielewska Toro K."/>
            <person name="Morin E."/>
            <person name="Lipzen A."/>
            <person name="Grigoriev I.V."/>
            <person name="Henrissat B."/>
            <person name="Martin F.M."/>
            <person name="Bonfante P."/>
        </authorList>
    </citation>
    <scope>NUCLEOTIDE SEQUENCE [LARGE SCALE GENOMIC DNA]</scope>
    <source>
        <strain evidence="2 3">BEG34</strain>
    </source>
</reference>
<feature type="compositionally biased region" description="Low complexity" evidence="1">
    <location>
        <begin position="12"/>
        <end position="30"/>
    </location>
</feature>
<keyword evidence="3" id="KW-1185">Reference proteome</keyword>
<proteinExistence type="predicted"/>
<organism evidence="2 3">
    <name type="scientific">Gigaspora margarita</name>
    <dbReference type="NCBI Taxonomy" id="4874"/>
    <lineage>
        <taxon>Eukaryota</taxon>
        <taxon>Fungi</taxon>
        <taxon>Fungi incertae sedis</taxon>
        <taxon>Mucoromycota</taxon>
        <taxon>Glomeromycotina</taxon>
        <taxon>Glomeromycetes</taxon>
        <taxon>Diversisporales</taxon>
        <taxon>Gigasporaceae</taxon>
        <taxon>Gigaspora</taxon>
    </lineage>
</organism>
<dbReference type="Proteomes" id="UP000439903">
    <property type="component" value="Unassembled WGS sequence"/>
</dbReference>
<dbReference type="OrthoDB" id="2351294at2759"/>
<evidence type="ECO:0000256" key="1">
    <source>
        <dbReference type="SAM" id="MobiDB-lite"/>
    </source>
</evidence>
<evidence type="ECO:0000313" key="2">
    <source>
        <dbReference type="EMBL" id="KAF0539688.1"/>
    </source>
</evidence>
<evidence type="ECO:0000313" key="3">
    <source>
        <dbReference type="Proteomes" id="UP000439903"/>
    </source>
</evidence>
<feature type="region of interest" description="Disordered" evidence="1">
    <location>
        <begin position="1"/>
        <end position="32"/>
    </location>
</feature>
<sequence>MSSSNSDKTDFSNSDKINSNNNDKINLSNNYEIDSSDNKIAQQFSTDSEIIYTNSNYETNSNNNDDNELVQLSDIDEIVQLSDIDEIVQIDDSTNSFLLSQQTIVPPFVGQVFQTWDDVDEYFKEYALHEHFVVIKIRNERDPLPERTFRRRTFACDHQGTYESKKTNIT</sequence>